<evidence type="ECO:0000256" key="4">
    <source>
        <dbReference type="ARBA" id="ARBA00022989"/>
    </source>
</evidence>
<dbReference type="Pfam" id="PF06835">
    <property type="entry name" value="LptC"/>
    <property type="match status" value="1"/>
</dbReference>
<dbReference type="Proteomes" id="UP000680116">
    <property type="component" value="Chromosome"/>
</dbReference>
<organism evidence="6 7">
    <name type="scientific">Novilysobacter luteus</name>
    <dbReference type="NCBI Taxonomy" id="2822368"/>
    <lineage>
        <taxon>Bacteria</taxon>
        <taxon>Pseudomonadati</taxon>
        <taxon>Pseudomonadota</taxon>
        <taxon>Gammaproteobacteria</taxon>
        <taxon>Lysobacterales</taxon>
        <taxon>Lysobacteraceae</taxon>
        <taxon>Novilysobacter</taxon>
    </lineage>
</organism>
<dbReference type="InterPro" id="IPR010664">
    <property type="entry name" value="LipoPS_assembly_LptC-rel"/>
</dbReference>
<gene>
    <name evidence="6" type="primary">lptC</name>
    <name evidence="6" type="ORF">LYB30171_00817</name>
</gene>
<dbReference type="PANTHER" id="PTHR37481">
    <property type="entry name" value="LIPOPOLYSACCHARIDE EXPORT SYSTEM PROTEIN LPTC"/>
    <property type="match status" value="1"/>
</dbReference>
<evidence type="ECO:0000256" key="3">
    <source>
        <dbReference type="ARBA" id="ARBA00022692"/>
    </source>
</evidence>
<evidence type="ECO:0000313" key="7">
    <source>
        <dbReference type="Proteomes" id="UP000680116"/>
    </source>
</evidence>
<evidence type="ECO:0000256" key="5">
    <source>
        <dbReference type="ARBA" id="ARBA00023136"/>
    </source>
</evidence>
<name>A0ABM8UE20_9GAMM</name>
<dbReference type="InterPro" id="IPR026265">
    <property type="entry name" value="LptC"/>
</dbReference>
<dbReference type="RefSeq" id="WP_215219781.1">
    <property type="nucleotide sequence ID" value="NZ_OU015430.1"/>
</dbReference>
<evidence type="ECO:0000256" key="2">
    <source>
        <dbReference type="ARBA" id="ARBA00022519"/>
    </source>
</evidence>
<keyword evidence="1" id="KW-1003">Cell membrane</keyword>
<dbReference type="NCBIfam" id="TIGR04409">
    <property type="entry name" value="LptC_YrbK"/>
    <property type="match status" value="1"/>
</dbReference>
<keyword evidence="4" id="KW-1133">Transmembrane helix</keyword>
<sequence length="186" mass="20220">MSWRTIVSAVLLVIALASGWALWSDREEQVERTVAAGGRSDYVLHDFEMVALDANGNESFTLRAPKLERDPADETMEIVTPLFLIPPREGSGDAWQVTAEHGWVSANGDELRLRDAVKAESDGSTGAPVVVRTEQLNVFPEADRVASPVAVSIDRPGSILRGVGLEVSLASKQYTLQSEVTSRYVP</sequence>
<keyword evidence="2" id="KW-0997">Cell inner membrane</keyword>
<dbReference type="PANTHER" id="PTHR37481:SF1">
    <property type="entry name" value="LIPOPOLYSACCHARIDE EXPORT SYSTEM PROTEIN LPTC"/>
    <property type="match status" value="1"/>
</dbReference>
<proteinExistence type="predicted"/>
<keyword evidence="3" id="KW-0812">Transmembrane</keyword>
<keyword evidence="7" id="KW-1185">Reference proteome</keyword>
<protein>
    <submittedName>
        <fullName evidence="6">Lipopolysaccharide export system protein LptC</fullName>
    </submittedName>
</protein>
<evidence type="ECO:0000256" key="1">
    <source>
        <dbReference type="ARBA" id="ARBA00022475"/>
    </source>
</evidence>
<dbReference type="Gene3D" id="2.60.450.10">
    <property type="entry name" value="Lipopolysaccharide (LPS) transport protein A like domain"/>
    <property type="match status" value="1"/>
</dbReference>
<keyword evidence="5" id="KW-0472">Membrane</keyword>
<dbReference type="InterPro" id="IPR052363">
    <property type="entry name" value="LPS_export_LptC"/>
</dbReference>
<dbReference type="EMBL" id="OU015430">
    <property type="protein sequence ID" value="CAG4970840.1"/>
    <property type="molecule type" value="Genomic_DNA"/>
</dbReference>
<accession>A0ABM8UE20</accession>
<evidence type="ECO:0000313" key="6">
    <source>
        <dbReference type="EMBL" id="CAG4970840.1"/>
    </source>
</evidence>
<reference evidence="6 7" key="1">
    <citation type="submission" date="2021-04" db="EMBL/GenBank/DDBJ databases">
        <authorList>
            <person name="Rodrigo-Torres L."/>
            <person name="Arahal R. D."/>
            <person name="Lucena T."/>
        </authorList>
    </citation>
    <scope>NUCLEOTIDE SEQUENCE [LARGE SCALE GENOMIC DNA]</scope>
    <source>
        <strain evidence="6 7">CECT 30171</strain>
    </source>
</reference>